<evidence type="ECO:0000313" key="2">
    <source>
        <dbReference type="EMBL" id="KAK7472399.1"/>
    </source>
</evidence>
<dbReference type="Proteomes" id="UP001498398">
    <property type="component" value="Unassembled WGS sequence"/>
</dbReference>
<proteinExistence type="predicted"/>
<gene>
    <name evidence="2" type="ORF">VKT23_000514</name>
</gene>
<accession>A0ABR1K6Z4</accession>
<organism evidence="2 3">
    <name type="scientific">Marasmiellus scandens</name>
    <dbReference type="NCBI Taxonomy" id="2682957"/>
    <lineage>
        <taxon>Eukaryota</taxon>
        <taxon>Fungi</taxon>
        <taxon>Dikarya</taxon>
        <taxon>Basidiomycota</taxon>
        <taxon>Agaricomycotina</taxon>
        <taxon>Agaricomycetes</taxon>
        <taxon>Agaricomycetidae</taxon>
        <taxon>Agaricales</taxon>
        <taxon>Marasmiineae</taxon>
        <taxon>Omphalotaceae</taxon>
        <taxon>Marasmiellus</taxon>
    </lineage>
</organism>
<feature type="compositionally biased region" description="Low complexity" evidence="1">
    <location>
        <begin position="60"/>
        <end position="78"/>
    </location>
</feature>
<protein>
    <submittedName>
        <fullName evidence="2">Uncharacterized protein</fullName>
    </submittedName>
</protein>
<feature type="compositionally biased region" description="Polar residues" evidence="1">
    <location>
        <begin position="217"/>
        <end position="226"/>
    </location>
</feature>
<keyword evidence="3" id="KW-1185">Reference proteome</keyword>
<comment type="caution">
    <text evidence="2">The sequence shown here is derived from an EMBL/GenBank/DDBJ whole genome shotgun (WGS) entry which is preliminary data.</text>
</comment>
<feature type="region of interest" description="Disordered" evidence="1">
    <location>
        <begin position="180"/>
        <end position="205"/>
    </location>
</feature>
<dbReference type="EMBL" id="JBANRG010000001">
    <property type="protein sequence ID" value="KAK7472399.1"/>
    <property type="molecule type" value="Genomic_DNA"/>
</dbReference>
<evidence type="ECO:0000256" key="1">
    <source>
        <dbReference type="SAM" id="MobiDB-lite"/>
    </source>
</evidence>
<name>A0ABR1K6Z4_9AGAR</name>
<evidence type="ECO:0000313" key="3">
    <source>
        <dbReference type="Proteomes" id="UP001498398"/>
    </source>
</evidence>
<reference evidence="2 3" key="1">
    <citation type="submission" date="2024-01" db="EMBL/GenBank/DDBJ databases">
        <title>A draft genome for the cacao thread blight pathogen Marasmiellus scandens.</title>
        <authorList>
            <person name="Baruah I.K."/>
            <person name="Leung J."/>
            <person name="Bukari Y."/>
            <person name="Amoako-Attah I."/>
            <person name="Meinhardt L.W."/>
            <person name="Bailey B.A."/>
            <person name="Cohen S.P."/>
        </authorList>
    </citation>
    <scope>NUCLEOTIDE SEQUENCE [LARGE SCALE GENOMIC DNA]</scope>
    <source>
        <strain evidence="2 3">GH-19</strain>
    </source>
</reference>
<feature type="region of interest" description="Disordered" evidence="1">
    <location>
        <begin position="56"/>
        <end position="82"/>
    </location>
</feature>
<feature type="region of interest" description="Disordered" evidence="1">
    <location>
        <begin position="217"/>
        <end position="236"/>
    </location>
</feature>
<sequence>MTTRFSSQTLLARRRLSRNVDELPCTNEKPPMTIRVRKSASSLFALSRSFASNTLRTRPRSISLSSSSSGGSGSVLVRGHSRPPSILSISPYQLGDNIDEAGVAEIHNDGQTFLRPDPPFELSINPPPRSTSLPCPHCSHYIHKPTPPTPMTAGYLSPPAPPSPTTKEYLCPPVPPSPTTKPIRICGRGGAASRPRVMSPTSSFPERPVVSIRRSVSMTSAKTSRTLNHDSDSGSLSFSCSPVRITLEDQNPSPPVSPLSPTFSQYERCGSELQTPPATQAPIPPYFDFSMTLLGANEKEKTPINSKSTWRATKKDKLPAIVSSFWSKSSNSFSRLTDTNKSSLDEDSSFASSPLFYETTPVPGSTIEPPDTTTLETLMEEDGSNSLSSILMMAPFCGSDFGAETETLLPDSSDLSREERHRKVSLSLSFTMDETPPSDGRDTPFIDSVAVDAQLGDWEDATRYDHDTWKGEWSENDIEEVRRRLRML</sequence>